<dbReference type="Proteomes" id="UP000265520">
    <property type="component" value="Unassembled WGS sequence"/>
</dbReference>
<organism evidence="1 2">
    <name type="scientific">Trifolium medium</name>
    <dbReference type="NCBI Taxonomy" id="97028"/>
    <lineage>
        <taxon>Eukaryota</taxon>
        <taxon>Viridiplantae</taxon>
        <taxon>Streptophyta</taxon>
        <taxon>Embryophyta</taxon>
        <taxon>Tracheophyta</taxon>
        <taxon>Spermatophyta</taxon>
        <taxon>Magnoliopsida</taxon>
        <taxon>eudicotyledons</taxon>
        <taxon>Gunneridae</taxon>
        <taxon>Pentapetalae</taxon>
        <taxon>rosids</taxon>
        <taxon>fabids</taxon>
        <taxon>Fabales</taxon>
        <taxon>Fabaceae</taxon>
        <taxon>Papilionoideae</taxon>
        <taxon>50 kb inversion clade</taxon>
        <taxon>NPAAA clade</taxon>
        <taxon>Hologalegina</taxon>
        <taxon>IRL clade</taxon>
        <taxon>Trifolieae</taxon>
        <taxon>Trifolium</taxon>
    </lineage>
</organism>
<proteinExistence type="predicted"/>
<comment type="caution">
    <text evidence="1">The sequence shown here is derived from an EMBL/GenBank/DDBJ whole genome shotgun (WGS) entry which is preliminary data.</text>
</comment>
<accession>A0A392VX13</accession>
<evidence type="ECO:0000313" key="2">
    <source>
        <dbReference type="Proteomes" id="UP000265520"/>
    </source>
</evidence>
<keyword evidence="2" id="KW-1185">Reference proteome</keyword>
<dbReference type="AlphaFoldDB" id="A0A392VX13"/>
<reference evidence="1 2" key="1">
    <citation type="journal article" date="2018" name="Front. Plant Sci.">
        <title>Red Clover (Trifolium pratense) and Zigzag Clover (T. medium) - A Picture of Genomic Similarities and Differences.</title>
        <authorList>
            <person name="Dluhosova J."/>
            <person name="Istvanek J."/>
            <person name="Nedelnik J."/>
            <person name="Repkova J."/>
        </authorList>
    </citation>
    <scope>NUCLEOTIDE SEQUENCE [LARGE SCALE GENOMIC DNA]</scope>
    <source>
        <strain evidence="2">cv. 10/8</strain>
        <tissue evidence="1">Leaf</tissue>
    </source>
</reference>
<sequence length="22" mass="2592">MMKNWVSGFYNEGQFLISFVPP</sequence>
<dbReference type="EMBL" id="LXQA011266235">
    <property type="protein sequence ID" value="MCI91225.1"/>
    <property type="molecule type" value="Genomic_DNA"/>
</dbReference>
<name>A0A392VX13_9FABA</name>
<protein>
    <submittedName>
        <fullName evidence="1">Uncharacterized protein</fullName>
    </submittedName>
</protein>
<evidence type="ECO:0000313" key="1">
    <source>
        <dbReference type="EMBL" id="MCI91225.1"/>
    </source>
</evidence>